<comment type="subunit">
    <text evidence="25">Homodimer. Interacts with lysosomal protein GLMP (via lumenal domain); the interaction starts while both proteins are still in the endoplasmic reticulum and is required for stabilization of MFSD1 in lysosomes but has no direct effect on its targeting to lysosomes or transporter activity.</text>
</comment>
<feature type="transmembrane region" description="Helical" evidence="26">
    <location>
        <begin position="283"/>
        <end position="302"/>
    </location>
</feature>
<dbReference type="Gene3D" id="1.20.1250.20">
    <property type="entry name" value="MFS general substrate transporter like domains"/>
    <property type="match status" value="2"/>
</dbReference>
<accession>A0A4V2S6N3</accession>
<sequence>MRAGRQAWLMWGTAVVVYMAAVFHRGSLGVASLEATRRFGVGPAALGTFTVLQLLVYSAMQVPTGLLVDRFGPRKILTAAAFTMGVGQVLFAIASSYPLGLLARAVLGFGDAMTFISLLRLASAYFSARRYSLVVSLTAALGGLGNLVATVPLTLLLHEAGWTATFLVTGLATAAYTLLTLRLRDTPAGPAPRSAPVRLTDVARNVRATLRIPASRLGFWVHFATMAAPTVLSLLWGFPYLVQAQGLSAETASSVLGVMVIVMIVSGPLIGGVIGARPAIRMILVAAFLMFAVGLWALLLLWPGRMPTALLTVVFGLMSLGLPLSAIGFSIARDFNPLHRVGTASGVVNVGGFFATTVAALGIGLALGWGASFRLALVVPAALMALGIWRTAVWWRRARAEVFAAEARGETVPVRIRAHRWDAKVKMEAA</sequence>
<feature type="transmembrane region" description="Helical" evidence="26">
    <location>
        <begin position="160"/>
        <end position="179"/>
    </location>
</feature>
<proteinExistence type="inferred from homology"/>
<comment type="catalytic activity">
    <reaction evidence="11">
        <text>L-alpha-aminoacyl-L-arginine(out) = L-alpha-aminoacyl-L-arginine(in)</text>
        <dbReference type="Rhea" id="RHEA:79367"/>
        <dbReference type="ChEBI" id="CHEBI:229968"/>
    </reaction>
</comment>
<comment type="catalytic activity">
    <reaction evidence="17">
        <text>L-lysyl-L-lysine(out) = L-lysyl-L-lysine(in)</text>
        <dbReference type="Rhea" id="RHEA:79403"/>
        <dbReference type="ChEBI" id="CHEBI:229956"/>
    </reaction>
</comment>
<dbReference type="AlphaFoldDB" id="A0A4V2S6N3"/>
<evidence type="ECO:0000256" key="20">
    <source>
        <dbReference type="ARBA" id="ARBA00044919"/>
    </source>
</evidence>
<comment type="catalytic activity">
    <reaction evidence="19">
        <text>L-histidyl-L-alpha-amino acid(out) = L-histidyl-L-alpha-amino acid(in)</text>
        <dbReference type="Rhea" id="RHEA:79379"/>
        <dbReference type="ChEBI" id="CHEBI:229964"/>
    </reaction>
</comment>
<evidence type="ECO:0000259" key="27">
    <source>
        <dbReference type="PROSITE" id="PS50850"/>
    </source>
</evidence>
<dbReference type="PROSITE" id="PS50850">
    <property type="entry name" value="MFS"/>
    <property type="match status" value="1"/>
</dbReference>
<feature type="transmembrane region" description="Helical" evidence="26">
    <location>
        <begin position="76"/>
        <end position="95"/>
    </location>
</feature>
<feature type="transmembrane region" description="Helical" evidence="26">
    <location>
        <begin position="308"/>
        <end position="332"/>
    </location>
</feature>
<keyword evidence="4" id="KW-0813">Transport</keyword>
<feature type="transmembrane region" description="Helical" evidence="26">
    <location>
        <begin position="101"/>
        <end position="119"/>
    </location>
</feature>
<evidence type="ECO:0000256" key="3">
    <source>
        <dbReference type="ARBA" id="ARBA00008335"/>
    </source>
</evidence>
<evidence type="ECO:0000256" key="7">
    <source>
        <dbReference type="ARBA" id="ARBA00023136"/>
    </source>
</evidence>
<feature type="transmembrane region" description="Helical" evidence="26">
    <location>
        <begin position="344"/>
        <end position="365"/>
    </location>
</feature>
<comment type="catalytic activity">
    <reaction evidence="16">
        <text>L-arginyl-L-alpha-amino acid(out) = L-arginyl-L-alpha-amino acid(in)</text>
        <dbReference type="Rhea" id="RHEA:79371"/>
        <dbReference type="ChEBI" id="CHEBI:84315"/>
    </reaction>
</comment>
<keyword evidence="5 26" id="KW-0812">Transmembrane</keyword>
<evidence type="ECO:0000256" key="1">
    <source>
        <dbReference type="ARBA" id="ARBA00004155"/>
    </source>
</evidence>
<feature type="transmembrane region" description="Helical" evidence="26">
    <location>
        <begin position="371"/>
        <end position="389"/>
    </location>
</feature>
<dbReference type="PANTHER" id="PTHR23512">
    <property type="entry name" value="MAJOR FACILITATOR SUPERFAMILY DOMAIN-CONTAINING PROTEIN 1"/>
    <property type="match status" value="1"/>
</dbReference>
<dbReference type="SUPFAM" id="SSF103473">
    <property type="entry name" value="MFS general substrate transporter"/>
    <property type="match status" value="1"/>
</dbReference>
<comment type="catalytic activity">
    <reaction evidence="15">
        <text>L-aspartyl-L-lysine(out) = L-aspartyl-L-lysine(in)</text>
        <dbReference type="Rhea" id="RHEA:79411"/>
        <dbReference type="ChEBI" id="CHEBI:229953"/>
    </reaction>
</comment>
<evidence type="ECO:0000256" key="12">
    <source>
        <dbReference type="ARBA" id="ARBA00044884"/>
    </source>
</evidence>
<evidence type="ECO:0000256" key="21">
    <source>
        <dbReference type="ARBA" id="ARBA00044924"/>
    </source>
</evidence>
<dbReference type="EMBL" id="SLWS01000006">
    <property type="protein sequence ID" value="TCO56750.1"/>
    <property type="molecule type" value="Genomic_DNA"/>
</dbReference>
<comment type="catalytic activity">
    <reaction evidence="18">
        <text>L-arginyl-glycine(out) = L-arginyl-glycine(in)</text>
        <dbReference type="Rhea" id="RHEA:79391"/>
        <dbReference type="ChEBI" id="CHEBI:229955"/>
    </reaction>
</comment>
<feature type="transmembrane region" description="Helical" evidence="26">
    <location>
        <begin position="131"/>
        <end position="154"/>
    </location>
</feature>
<evidence type="ECO:0000256" key="24">
    <source>
        <dbReference type="ARBA" id="ARBA00045709"/>
    </source>
</evidence>
<comment type="catalytic activity">
    <reaction evidence="12">
        <text>L-alpha-aminoacyl-L-histidine(out) = L-alpha-aminoacyl-L-histidine(in)</text>
        <dbReference type="Rhea" id="RHEA:79375"/>
        <dbReference type="ChEBI" id="CHEBI:229967"/>
    </reaction>
</comment>
<feature type="domain" description="Major facilitator superfamily (MFS) profile" evidence="27">
    <location>
        <begin position="10"/>
        <end position="399"/>
    </location>
</feature>
<dbReference type="GO" id="GO:0005886">
    <property type="term" value="C:plasma membrane"/>
    <property type="evidence" value="ECO:0007669"/>
    <property type="project" value="UniProtKB-SubCell"/>
</dbReference>
<evidence type="ECO:0000256" key="4">
    <source>
        <dbReference type="ARBA" id="ARBA00022448"/>
    </source>
</evidence>
<feature type="transmembrane region" description="Helical" evidence="26">
    <location>
        <begin position="254"/>
        <end position="276"/>
    </location>
</feature>
<evidence type="ECO:0000256" key="25">
    <source>
        <dbReference type="ARBA" id="ARBA00046376"/>
    </source>
</evidence>
<evidence type="ECO:0000256" key="19">
    <source>
        <dbReference type="ARBA" id="ARBA00044912"/>
    </source>
</evidence>
<evidence type="ECO:0000256" key="15">
    <source>
        <dbReference type="ARBA" id="ARBA00044898"/>
    </source>
</evidence>
<evidence type="ECO:0000256" key="10">
    <source>
        <dbReference type="ARBA" id="ARBA00044878"/>
    </source>
</evidence>
<evidence type="ECO:0000313" key="29">
    <source>
        <dbReference type="Proteomes" id="UP000295680"/>
    </source>
</evidence>
<evidence type="ECO:0000256" key="17">
    <source>
        <dbReference type="ARBA" id="ARBA00044900"/>
    </source>
</evidence>
<evidence type="ECO:0000256" key="6">
    <source>
        <dbReference type="ARBA" id="ARBA00022989"/>
    </source>
</evidence>
<comment type="similarity">
    <text evidence="3">Belongs to the major facilitator superfamily.</text>
</comment>
<evidence type="ECO:0000256" key="18">
    <source>
        <dbReference type="ARBA" id="ARBA00044903"/>
    </source>
</evidence>
<dbReference type="GO" id="GO:0022857">
    <property type="term" value="F:transmembrane transporter activity"/>
    <property type="evidence" value="ECO:0007669"/>
    <property type="project" value="InterPro"/>
</dbReference>
<evidence type="ECO:0000256" key="8">
    <source>
        <dbReference type="ARBA" id="ARBA00023228"/>
    </source>
</evidence>
<comment type="catalytic activity">
    <reaction evidence="10">
        <text>L-histidyl-glycine(out) = L-histidyl-glycine(in)</text>
        <dbReference type="Rhea" id="RHEA:79395"/>
        <dbReference type="ChEBI" id="CHEBI:229957"/>
    </reaction>
</comment>
<evidence type="ECO:0000256" key="13">
    <source>
        <dbReference type="ARBA" id="ARBA00044891"/>
    </source>
</evidence>
<feature type="transmembrane region" description="Helical" evidence="26">
    <location>
        <begin position="7"/>
        <end position="24"/>
    </location>
</feature>
<evidence type="ECO:0000256" key="26">
    <source>
        <dbReference type="SAM" id="Phobius"/>
    </source>
</evidence>
<evidence type="ECO:0000256" key="14">
    <source>
        <dbReference type="ARBA" id="ARBA00044893"/>
    </source>
</evidence>
<evidence type="ECO:0000256" key="16">
    <source>
        <dbReference type="ARBA" id="ARBA00044899"/>
    </source>
</evidence>
<comment type="caution">
    <text evidence="28">The sequence shown here is derived from an EMBL/GenBank/DDBJ whole genome shotgun (WGS) entry which is preliminary data.</text>
</comment>
<reference evidence="28 29" key="1">
    <citation type="submission" date="2019-03" db="EMBL/GenBank/DDBJ databases">
        <title>Genomic Encyclopedia of Type Strains, Phase IV (KMG-IV): sequencing the most valuable type-strain genomes for metagenomic binning, comparative biology and taxonomic classification.</title>
        <authorList>
            <person name="Goeker M."/>
        </authorList>
    </citation>
    <scope>NUCLEOTIDE SEQUENCE [LARGE SCALE GENOMIC DNA]</scope>
    <source>
        <strain evidence="28 29">DSM 45934</strain>
    </source>
</reference>
<keyword evidence="8" id="KW-0458">Lysosome</keyword>
<evidence type="ECO:0000256" key="22">
    <source>
        <dbReference type="ARBA" id="ARBA00044985"/>
    </source>
</evidence>
<dbReference type="Proteomes" id="UP000295680">
    <property type="component" value="Unassembled WGS sequence"/>
</dbReference>
<keyword evidence="7 26" id="KW-0472">Membrane</keyword>
<evidence type="ECO:0000313" key="28">
    <source>
        <dbReference type="EMBL" id="TCO56750.1"/>
    </source>
</evidence>
<evidence type="ECO:0000256" key="2">
    <source>
        <dbReference type="ARBA" id="ARBA00004651"/>
    </source>
</evidence>
<comment type="catalytic activity">
    <reaction evidence="21">
        <text>L-lysyl-glycine(out) = L-lysyl-glycine(in)</text>
        <dbReference type="Rhea" id="RHEA:79407"/>
        <dbReference type="ChEBI" id="CHEBI:191202"/>
    </reaction>
</comment>
<evidence type="ECO:0000256" key="11">
    <source>
        <dbReference type="ARBA" id="ARBA00044881"/>
    </source>
</evidence>
<keyword evidence="29" id="KW-1185">Reference proteome</keyword>
<comment type="catalytic activity">
    <reaction evidence="20">
        <text>L-alanyl-L-lysine(out) = L-alanyl-L-lysine(in)</text>
        <dbReference type="Rhea" id="RHEA:79415"/>
        <dbReference type="ChEBI" id="CHEBI:192470"/>
    </reaction>
</comment>
<dbReference type="InterPro" id="IPR036259">
    <property type="entry name" value="MFS_trans_sf"/>
</dbReference>
<name>A0A4V2S6N3_9PSEU</name>
<keyword evidence="6 26" id="KW-1133">Transmembrane helix</keyword>
<comment type="subcellular location">
    <subcellularLocation>
        <location evidence="2">Cell membrane</location>
        <topology evidence="2">Multi-pass membrane protein</topology>
    </subcellularLocation>
    <subcellularLocation>
        <location evidence="1">Lysosome membrane</location>
        <topology evidence="1">Multi-pass membrane protein</topology>
    </subcellularLocation>
</comment>
<organism evidence="28 29">
    <name type="scientific">Actinocrispum wychmicini</name>
    <dbReference type="NCBI Taxonomy" id="1213861"/>
    <lineage>
        <taxon>Bacteria</taxon>
        <taxon>Bacillati</taxon>
        <taxon>Actinomycetota</taxon>
        <taxon>Actinomycetes</taxon>
        <taxon>Pseudonocardiales</taxon>
        <taxon>Pseudonocardiaceae</taxon>
        <taxon>Actinocrispum</taxon>
    </lineage>
</organism>
<comment type="catalytic activity">
    <reaction evidence="14">
        <text>L-alpha-aminoacyl-L-lysine(out) = L-alpha-aminoacyl-L-lysine(in)</text>
        <dbReference type="Rhea" id="RHEA:79383"/>
        <dbReference type="ChEBI" id="CHEBI:229966"/>
    </reaction>
</comment>
<dbReference type="GO" id="GO:0005765">
    <property type="term" value="C:lysosomal membrane"/>
    <property type="evidence" value="ECO:0007669"/>
    <property type="project" value="UniProtKB-SubCell"/>
</dbReference>
<evidence type="ECO:0000256" key="5">
    <source>
        <dbReference type="ARBA" id="ARBA00022692"/>
    </source>
</evidence>
<evidence type="ECO:0000256" key="23">
    <source>
        <dbReference type="ARBA" id="ARBA00045018"/>
    </source>
</evidence>
<dbReference type="InterPro" id="IPR052187">
    <property type="entry name" value="MFSD1"/>
</dbReference>
<dbReference type="InterPro" id="IPR011701">
    <property type="entry name" value="MFS"/>
</dbReference>
<comment type="function">
    <text evidence="24">Lysosomal dipeptide uniporter that selectively exports lysine, arginine or histidine-containing dipeptides with a net positive charge from the lysosome lumen into the cytosol. Could play a role in a specific type of protein O-glycosylation indirectly regulating macrophages migration and tissue invasion. Also essential for liver homeostasis.</text>
</comment>
<comment type="catalytic activity">
    <reaction evidence="9">
        <text>L-lysyl-L-alanine(out) = L-lysyl-L-alanine(in)</text>
        <dbReference type="Rhea" id="RHEA:79399"/>
        <dbReference type="ChEBI" id="CHEBI:229954"/>
    </reaction>
</comment>
<evidence type="ECO:0000256" key="9">
    <source>
        <dbReference type="ARBA" id="ARBA00044876"/>
    </source>
</evidence>
<feature type="transmembrane region" description="Helical" evidence="26">
    <location>
        <begin position="44"/>
        <end position="64"/>
    </location>
</feature>
<dbReference type="Pfam" id="PF07690">
    <property type="entry name" value="MFS_1"/>
    <property type="match status" value="1"/>
</dbReference>
<dbReference type="PANTHER" id="PTHR23512:SF3">
    <property type="entry name" value="MAJOR FACILITATOR SUPERFAMILY DOMAIN-CONTAINING PROTEIN 1"/>
    <property type="match status" value="1"/>
</dbReference>
<protein>
    <recommendedName>
        <fullName evidence="22">Lysosomal dipeptide transporter MFSD1</fullName>
    </recommendedName>
    <alternativeName>
        <fullName evidence="23">Major facilitator superfamily domain-containing protein 1</fullName>
    </alternativeName>
</protein>
<comment type="catalytic activity">
    <reaction evidence="13">
        <text>L-lysyl-L-alpha-amino acid(out) = L-lysyl-L-alpha-amino acid(in)</text>
        <dbReference type="Rhea" id="RHEA:79387"/>
        <dbReference type="ChEBI" id="CHEBI:229965"/>
    </reaction>
</comment>
<feature type="transmembrane region" description="Helical" evidence="26">
    <location>
        <begin position="217"/>
        <end position="242"/>
    </location>
</feature>
<dbReference type="InterPro" id="IPR020846">
    <property type="entry name" value="MFS_dom"/>
</dbReference>
<gene>
    <name evidence="28" type="ORF">EV192_106225</name>
</gene>